<evidence type="ECO:0000313" key="3">
    <source>
        <dbReference type="Proteomes" id="UP000324832"/>
    </source>
</evidence>
<feature type="region of interest" description="Disordered" evidence="1">
    <location>
        <begin position="36"/>
        <end position="81"/>
    </location>
</feature>
<dbReference type="Proteomes" id="UP000324832">
    <property type="component" value="Unassembled WGS sequence"/>
</dbReference>
<evidence type="ECO:0000313" key="2">
    <source>
        <dbReference type="EMBL" id="VVC98360.1"/>
    </source>
</evidence>
<evidence type="ECO:0000256" key="1">
    <source>
        <dbReference type="SAM" id="MobiDB-lite"/>
    </source>
</evidence>
<proteinExistence type="predicted"/>
<dbReference type="AlphaFoldDB" id="A0A5E4QJ99"/>
<protein>
    <submittedName>
        <fullName evidence="2">Uncharacterized protein</fullName>
    </submittedName>
</protein>
<gene>
    <name evidence="2" type="ORF">LSINAPIS_LOCUS9449</name>
</gene>
<sequence>MKDFYGKREHSNELVIHVPHETHRRDVQRELFAAKAESGTVDRKLSSSSAGSMKNKWLKAFRSLKPPSAPPPHGGPDKSQR</sequence>
<accession>A0A5E4QJ99</accession>
<organism evidence="2 3">
    <name type="scientific">Leptidea sinapis</name>
    <dbReference type="NCBI Taxonomy" id="189913"/>
    <lineage>
        <taxon>Eukaryota</taxon>
        <taxon>Metazoa</taxon>
        <taxon>Ecdysozoa</taxon>
        <taxon>Arthropoda</taxon>
        <taxon>Hexapoda</taxon>
        <taxon>Insecta</taxon>
        <taxon>Pterygota</taxon>
        <taxon>Neoptera</taxon>
        <taxon>Endopterygota</taxon>
        <taxon>Lepidoptera</taxon>
        <taxon>Glossata</taxon>
        <taxon>Ditrysia</taxon>
        <taxon>Papilionoidea</taxon>
        <taxon>Pieridae</taxon>
        <taxon>Dismorphiinae</taxon>
        <taxon>Leptidea</taxon>
    </lineage>
</organism>
<reference evidence="2 3" key="1">
    <citation type="submission" date="2017-07" db="EMBL/GenBank/DDBJ databases">
        <authorList>
            <person name="Talla V."/>
            <person name="Backstrom N."/>
        </authorList>
    </citation>
    <scope>NUCLEOTIDE SEQUENCE [LARGE SCALE GENOMIC DNA]</scope>
</reference>
<keyword evidence="3" id="KW-1185">Reference proteome</keyword>
<dbReference type="EMBL" id="FZQP02003501">
    <property type="protein sequence ID" value="VVC98360.1"/>
    <property type="molecule type" value="Genomic_DNA"/>
</dbReference>
<name>A0A5E4QJ99_9NEOP</name>